<evidence type="ECO:0000259" key="14">
    <source>
        <dbReference type="Pfam" id="PF05529"/>
    </source>
</evidence>
<reference evidence="16" key="3">
    <citation type="submission" date="2025-09" db="UniProtKB">
        <authorList>
            <consortium name="Ensembl"/>
        </authorList>
    </citation>
    <scope>IDENTIFICATION</scope>
</reference>
<evidence type="ECO:0000256" key="10">
    <source>
        <dbReference type="ARBA" id="ARBA00023054"/>
    </source>
</evidence>
<dbReference type="RefSeq" id="XP_003968428.1">
    <property type="nucleotide sequence ID" value="XM_003968379.3"/>
</dbReference>
<dbReference type="InterPro" id="IPR040463">
    <property type="entry name" value="BAP29/BAP31_N"/>
</dbReference>
<keyword evidence="10 13" id="KW-0175">Coiled coil</keyword>
<keyword evidence="4 12" id="KW-0812">Transmembrane</keyword>
<feature type="transmembrane region" description="Helical" evidence="12">
    <location>
        <begin position="47"/>
        <end position="67"/>
    </location>
</feature>
<dbReference type="OrthoDB" id="435607at2759"/>
<dbReference type="PANTHER" id="PTHR12701:SF5">
    <property type="entry name" value="B-CELL RECEPTOR-ASSOCIATED PROTEIN 29"/>
    <property type="match status" value="1"/>
</dbReference>
<evidence type="ECO:0000313" key="16">
    <source>
        <dbReference type="Ensembl" id="ENSTRUP00000041598.1"/>
    </source>
</evidence>
<dbReference type="Proteomes" id="UP000005226">
    <property type="component" value="Chromosome 11"/>
</dbReference>
<dbReference type="KEGG" id="tru:101077112"/>
<keyword evidence="7 12" id="KW-0931">ER-Golgi transport</keyword>
<reference evidence="16 17" key="1">
    <citation type="journal article" date="2011" name="Genome Biol. Evol.">
        <title>Integration of the genetic map and genome assembly of fugu facilitates insights into distinct features of genome evolution in teleosts and mammals.</title>
        <authorList>
            <person name="Kai W."/>
            <person name="Kikuchi K."/>
            <person name="Tohari S."/>
            <person name="Chew A.K."/>
            <person name="Tay A."/>
            <person name="Fujiwara A."/>
            <person name="Hosoya S."/>
            <person name="Suetake H."/>
            <person name="Naruse K."/>
            <person name="Brenner S."/>
            <person name="Suzuki Y."/>
            <person name="Venkatesh B."/>
        </authorList>
    </citation>
    <scope>NUCLEOTIDE SEQUENCE [LARGE SCALE GENOMIC DNA]</scope>
</reference>
<dbReference type="Ensembl" id="ENSTRUT00000041742.3">
    <property type="protein sequence ID" value="ENSTRUP00000041598.1"/>
    <property type="gene ID" value="ENSTRUG00000016270.3"/>
</dbReference>
<evidence type="ECO:0000256" key="3">
    <source>
        <dbReference type="ARBA" id="ARBA00022448"/>
    </source>
</evidence>
<dbReference type="GO" id="GO:0006886">
    <property type="term" value="P:intracellular protein transport"/>
    <property type="evidence" value="ECO:0007669"/>
    <property type="project" value="UniProtKB-UniRule"/>
</dbReference>
<reference evidence="16" key="2">
    <citation type="submission" date="2025-08" db="UniProtKB">
        <authorList>
            <consortium name="Ensembl"/>
        </authorList>
    </citation>
    <scope>IDENTIFICATION</scope>
</reference>
<evidence type="ECO:0000256" key="1">
    <source>
        <dbReference type="ARBA" id="ARBA00004477"/>
    </source>
</evidence>
<comment type="subcellular location">
    <subcellularLocation>
        <location evidence="1 12">Endoplasmic reticulum membrane</location>
        <topology evidence="1 12">Multi-pass membrane protein</topology>
    </subcellularLocation>
</comment>
<evidence type="ECO:0000256" key="12">
    <source>
        <dbReference type="RuleBase" id="RU367026"/>
    </source>
</evidence>
<keyword evidence="5" id="KW-0053">Apoptosis</keyword>
<dbReference type="InterPro" id="IPR041672">
    <property type="entry name" value="Bap31/Bap29_C"/>
</dbReference>
<feature type="coiled-coil region" evidence="13">
    <location>
        <begin position="174"/>
        <end position="229"/>
    </location>
</feature>
<dbReference type="OMA" id="FMARFWN"/>
<dbReference type="GeneTree" id="ENSGT00390000011863"/>
<dbReference type="AlphaFoldDB" id="H2UXB9"/>
<dbReference type="GeneID" id="101077112"/>
<dbReference type="RefSeq" id="XP_011606761.1">
    <property type="nucleotide sequence ID" value="XM_011608459.2"/>
</dbReference>
<evidence type="ECO:0000256" key="6">
    <source>
        <dbReference type="ARBA" id="ARBA00022824"/>
    </source>
</evidence>
<feature type="transmembrane region" description="Helical" evidence="12">
    <location>
        <begin position="7"/>
        <end position="27"/>
    </location>
</feature>
<feature type="transmembrane region" description="Helical" evidence="12">
    <location>
        <begin position="103"/>
        <end position="123"/>
    </location>
</feature>
<dbReference type="GO" id="GO:0005789">
    <property type="term" value="C:endoplasmic reticulum membrane"/>
    <property type="evidence" value="ECO:0007669"/>
    <property type="project" value="UniProtKB-SubCell"/>
</dbReference>
<evidence type="ECO:0000256" key="7">
    <source>
        <dbReference type="ARBA" id="ARBA00022892"/>
    </source>
</evidence>
<organism evidence="16 17">
    <name type="scientific">Takifugu rubripes</name>
    <name type="common">Japanese pufferfish</name>
    <name type="synonym">Fugu rubripes</name>
    <dbReference type="NCBI Taxonomy" id="31033"/>
    <lineage>
        <taxon>Eukaryota</taxon>
        <taxon>Metazoa</taxon>
        <taxon>Chordata</taxon>
        <taxon>Craniata</taxon>
        <taxon>Vertebrata</taxon>
        <taxon>Euteleostomi</taxon>
        <taxon>Actinopterygii</taxon>
        <taxon>Neopterygii</taxon>
        <taxon>Teleostei</taxon>
        <taxon>Neoteleostei</taxon>
        <taxon>Acanthomorphata</taxon>
        <taxon>Eupercaria</taxon>
        <taxon>Tetraodontiformes</taxon>
        <taxon>Tetradontoidea</taxon>
        <taxon>Tetraodontidae</taxon>
        <taxon>Takifugu</taxon>
    </lineage>
</organism>
<keyword evidence="8 12" id="KW-0653">Protein transport</keyword>
<keyword evidence="17" id="KW-1185">Reference proteome</keyword>
<dbReference type="Pfam" id="PF05529">
    <property type="entry name" value="Bap31"/>
    <property type="match status" value="1"/>
</dbReference>
<evidence type="ECO:0000256" key="11">
    <source>
        <dbReference type="ARBA" id="ARBA00023136"/>
    </source>
</evidence>
<dbReference type="Pfam" id="PF18035">
    <property type="entry name" value="Bap31_Bap29_C"/>
    <property type="match status" value="1"/>
</dbReference>
<feature type="domain" description="Bap31/Bap29 cytoplasmic coiled-coil" evidence="15">
    <location>
        <begin position="179"/>
        <end position="238"/>
    </location>
</feature>
<dbReference type="InterPro" id="IPR008417">
    <property type="entry name" value="BAP29/BAP31"/>
</dbReference>
<evidence type="ECO:0000256" key="13">
    <source>
        <dbReference type="SAM" id="Coils"/>
    </source>
</evidence>
<feature type="domain" description="BAP29/BAP31 transmembrane" evidence="14">
    <location>
        <begin position="1"/>
        <end position="135"/>
    </location>
</feature>
<dbReference type="CTD" id="55973"/>
<accession>H2UXB9</accession>
<dbReference type="GO" id="GO:0006888">
    <property type="term" value="P:endoplasmic reticulum to Golgi vesicle-mediated transport"/>
    <property type="evidence" value="ECO:0007669"/>
    <property type="project" value="UniProtKB-UniRule"/>
</dbReference>
<sequence length="238" mass="27236">MTLQWTAVATFLYLEIGVLVILCLPFISARRWRSIFHLRIWGSLAQFWNKVFLTMIIILIVLFLDAIREVRKYSVRDAGTAAKMQPNMYDHLHMKLFRAQRNLYISGFAVFLWLVMKRVVTLINQLAAASASTAAFQAQADASNKAAEKYMEDNDLLKKALMEGKGDKATAEGMELLRGEVEKLKEHVKLSEDALKASHSEADVLKKQMDGITREYDRLLREHQELQSLQDSGNKKED</sequence>
<comment type="similarity">
    <text evidence="2 12">Belongs to the BCAP29/BCAP31 family.</text>
</comment>
<dbReference type="GO" id="GO:0006915">
    <property type="term" value="P:apoptotic process"/>
    <property type="evidence" value="ECO:0007669"/>
    <property type="project" value="UniProtKB-KW"/>
</dbReference>
<comment type="function">
    <text evidence="12">May play a role in anterograde transport of membrane proteins from the endoplasmic reticulum to the Golgi.</text>
</comment>
<dbReference type="PANTHER" id="PTHR12701">
    <property type="entry name" value="BCR-ASSOCIATED PROTEIN, BAP"/>
    <property type="match status" value="1"/>
</dbReference>
<keyword evidence="9 12" id="KW-1133">Transmembrane helix</keyword>
<keyword evidence="6 12" id="KW-0256">Endoplasmic reticulum</keyword>
<dbReference type="RefSeq" id="XP_029699710.1">
    <property type="nucleotide sequence ID" value="XM_029843850.1"/>
</dbReference>
<evidence type="ECO:0000256" key="5">
    <source>
        <dbReference type="ARBA" id="ARBA00022703"/>
    </source>
</evidence>
<dbReference type="Gene3D" id="1.20.5.110">
    <property type="match status" value="1"/>
</dbReference>
<evidence type="ECO:0000256" key="4">
    <source>
        <dbReference type="ARBA" id="ARBA00022692"/>
    </source>
</evidence>
<dbReference type="FunFam" id="1.20.5.110:FF:000011">
    <property type="entry name" value="B-cell receptor-associated protein 29"/>
    <property type="match status" value="1"/>
</dbReference>
<evidence type="ECO:0000256" key="2">
    <source>
        <dbReference type="ARBA" id="ARBA00007956"/>
    </source>
</evidence>
<evidence type="ECO:0000313" key="17">
    <source>
        <dbReference type="Proteomes" id="UP000005226"/>
    </source>
</evidence>
<dbReference type="InParanoid" id="H2UXB9"/>
<proteinExistence type="inferred from homology"/>
<keyword evidence="11 12" id="KW-0472">Membrane</keyword>
<keyword evidence="3 12" id="KW-0813">Transport</keyword>
<protein>
    <recommendedName>
        <fullName evidence="12">Endoplasmic reticulum transmembrane protein</fullName>
    </recommendedName>
</protein>
<evidence type="ECO:0000259" key="15">
    <source>
        <dbReference type="Pfam" id="PF18035"/>
    </source>
</evidence>
<gene>
    <name evidence="16" type="primary">bcap29</name>
</gene>
<evidence type="ECO:0000256" key="9">
    <source>
        <dbReference type="ARBA" id="ARBA00022989"/>
    </source>
</evidence>
<name>H2UXB9_TAKRU</name>
<evidence type="ECO:0000256" key="8">
    <source>
        <dbReference type="ARBA" id="ARBA00022927"/>
    </source>
</evidence>
<dbReference type="GO" id="GO:0070973">
    <property type="term" value="P:protein localization to endoplasmic reticulum exit site"/>
    <property type="evidence" value="ECO:0007669"/>
    <property type="project" value="UniProtKB-UniRule"/>
</dbReference>
<dbReference type="STRING" id="31033.ENSTRUP00000041598"/>